<evidence type="ECO:0000256" key="8">
    <source>
        <dbReference type="ARBA" id="ARBA00023002"/>
    </source>
</evidence>
<comment type="similarity">
    <text evidence="3 13">Belongs to the myo-inositol oxygenase family.</text>
</comment>
<comment type="catalytic activity">
    <reaction evidence="11 13">
        <text>myo-inositol + O2 = D-glucuronate + H2O + H(+)</text>
        <dbReference type="Rhea" id="RHEA:23696"/>
        <dbReference type="ChEBI" id="CHEBI:15377"/>
        <dbReference type="ChEBI" id="CHEBI:15378"/>
        <dbReference type="ChEBI" id="CHEBI:15379"/>
        <dbReference type="ChEBI" id="CHEBI:17268"/>
        <dbReference type="ChEBI" id="CHEBI:58720"/>
        <dbReference type="EC" id="1.13.99.1"/>
    </reaction>
</comment>
<protein>
    <recommendedName>
        <fullName evidence="5 13">Inositol oxygenase</fullName>
        <ecNumber evidence="4 13">1.13.99.1</ecNumber>
    </recommendedName>
    <alternativeName>
        <fullName evidence="10 13">Myo-inositol oxygenase</fullName>
    </alternativeName>
</protein>
<evidence type="ECO:0000256" key="3">
    <source>
        <dbReference type="ARBA" id="ARBA00005286"/>
    </source>
</evidence>
<accession>G4ZXD5</accession>
<evidence type="ECO:0000256" key="7">
    <source>
        <dbReference type="ARBA" id="ARBA00022723"/>
    </source>
</evidence>
<evidence type="ECO:0000256" key="5">
    <source>
        <dbReference type="ARBA" id="ARBA00019269"/>
    </source>
</evidence>
<reference evidence="14 15" key="1">
    <citation type="journal article" date="2006" name="Science">
        <title>Phytophthora genome sequences uncover evolutionary origins and mechanisms of pathogenesis.</title>
        <authorList>
            <person name="Tyler B.M."/>
            <person name="Tripathy S."/>
            <person name="Zhang X."/>
            <person name="Dehal P."/>
            <person name="Jiang R.H."/>
            <person name="Aerts A."/>
            <person name="Arredondo F.D."/>
            <person name="Baxter L."/>
            <person name="Bensasson D."/>
            <person name="Beynon J.L."/>
            <person name="Chapman J."/>
            <person name="Damasceno C.M."/>
            <person name="Dorrance A.E."/>
            <person name="Dou D."/>
            <person name="Dickerman A.W."/>
            <person name="Dubchak I.L."/>
            <person name="Garbelotto M."/>
            <person name="Gijzen M."/>
            <person name="Gordon S.G."/>
            <person name="Govers F."/>
            <person name="Grunwald N.J."/>
            <person name="Huang W."/>
            <person name="Ivors K.L."/>
            <person name="Jones R.W."/>
            <person name="Kamoun S."/>
            <person name="Krampis K."/>
            <person name="Lamour K.H."/>
            <person name="Lee M.K."/>
            <person name="McDonald W.H."/>
            <person name="Medina M."/>
            <person name="Meijer H.J."/>
            <person name="Nordberg E.K."/>
            <person name="Maclean D.J."/>
            <person name="Ospina-Giraldo M.D."/>
            <person name="Morris P.F."/>
            <person name="Phuntumart V."/>
            <person name="Putnam N.H."/>
            <person name="Rash S."/>
            <person name="Rose J.K."/>
            <person name="Sakihama Y."/>
            <person name="Salamov A.A."/>
            <person name="Savidor A."/>
            <person name="Scheuring C.F."/>
            <person name="Smith B.M."/>
            <person name="Sobral B.W."/>
            <person name="Terry A."/>
            <person name="Torto-Alalibo T.A."/>
            <person name="Win J."/>
            <person name="Xu Z."/>
            <person name="Zhang H."/>
            <person name="Grigoriev I.V."/>
            <person name="Rokhsar D.S."/>
            <person name="Boore J.L."/>
        </authorList>
    </citation>
    <scope>NUCLEOTIDE SEQUENCE [LARGE SCALE GENOMIC DNA]</scope>
    <source>
        <strain evidence="14 15">P6497</strain>
    </source>
</reference>
<dbReference type="GO" id="GO:0005737">
    <property type="term" value="C:cytoplasm"/>
    <property type="evidence" value="ECO:0007669"/>
    <property type="project" value="UniProtKB-SubCell"/>
</dbReference>
<dbReference type="Proteomes" id="UP000002640">
    <property type="component" value="Unassembled WGS sequence"/>
</dbReference>
<dbReference type="GeneID" id="20650183"/>
<evidence type="ECO:0000256" key="11">
    <source>
        <dbReference type="ARBA" id="ARBA00048271"/>
    </source>
</evidence>
<evidence type="ECO:0000256" key="10">
    <source>
        <dbReference type="ARBA" id="ARBA00029668"/>
    </source>
</evidence>
<dbReference type="STRING" id="1094619.G4ZXD5"/>
<dbReference type="GO" id="GO:0019310">
    <property type="term" value="P:inositol catabolic process"/>
    <property type="evidence" value="ECO:0007669"/>
    <property type="project" value="UniProtKB-UniRule"/>
</dbReference>
<dbReference type="EC" id="1.13.99.1" evidence="4 13"/>
<organism evidence="14 15">
    <name type="scientific">Phytophthora sojae (strain P6497)</name>
    <name type="common">Soybean stem and root rot agent</name>
    <name type="synonym">Phytophthora megasperma f. sp. glycines</name>
    <dbReference type="NCBI Taxonomy" id="1094619"/>
    <lineage>
        <taxon>Eukaryota</taxon>
        <taxon>Sar</taxon>
        <taxon>Stramenopiles</taxon>
        <taxon>Oomycota</taxon>
        <taxon>Peronosporomycetes</taxon>
        <taxon>Peronosporales</taxon>
        <taxon>Peronosporaceae</taxon>
        <taxon>Phytophthora</taxon>
    </lineage>
</organism>
<dbReference type="KEGG" id="psoj:PHYSODRAFT_361566"/>
<evidence type="ECO:0000256" key="4">
    <source>
        <dbReference type="ARBA" id="ARBA00011919"/>
    </source>
</evidence>
<keyword evidence="7 12" id="KW-0479">Metal-binding</keyword>
<feature type="binding site" evidence="12">
    <location>
        <position position="98"/>
    </location>
    <ligand>
        <name>Fe cation</name>
        <dbReference type="ChEBI" id="CHEBI:24875"/>
        <label>1</label>
    </ligand>
</feature>
<dbReference type="SUPFAM" id="SSF109604">
    <property type="entry name" value="HD-domain/PDEase-like"/>
    <property type="match status" value="1"/>
</dbReference>
<feature type="binding site" evidence="12">
    <location>
        <position position="204"/>
    </location>
    <ligand>
        <name>Fe cation</name>
        <dbReference type="ChEBI" id="CHEBI:24875"/>
        <label>1</label>
    </ligand>
</feature>
<dbReference type="EMBL" id="JH159157">
    <property type="protein sequence ID" value="EGZ12551.1"/>
    <property type="molecule type" value="Genomic_DNA"/>
</dbReference>
<dbReference type="Gene3D" id="1.10.3210.10">
    <property type="entry name" value="Hypothetical protein af1432"/>
    <property type="match status" value="1"/>
</dbReference>
<name>G4ZXD5_PHYSP</name>
<dbReference type="PANTHER" id="PTHR12588:SF0">
    <property type="entry name" value="INOSITOL OXYGENASE"/>
    <property type="match status" value="1"/>
</dbReference>
<evidence type="ECO:0000256" key="2">
    <source>
        <dbReference type="ARBA" id="ARBA00005167"/>
    </source>
</evidence>
<dbReference type="GO" id="GO:0005506">
    <property type="term" value="F:iron ion binding"/>
    <property type="evidence" value="ECO:0007669"/>
    <property type="project" value="InterPro"/>
</dbReference>
<evidence type="ECO:0000313" key="15">
    <source>
        <dbReference type="Proteomes" id="UP000002640"/>
    </source>
</evidence>
<feature type="binding site" evidence="12">
    <location>
        <position position="122"/>
    </location>
    <ligand>
        <name>Fe cation</name>
        <dbReference type="ChEBI" id="CHEBI:24875"/>
        <label>1</label>
    </ligand>
</feature>
<dbReference type="InParanoid" id="G4ZXD5"/>
<dbReference type="UniPathway" id="UPA00111">
    <property type="reaction ID" value="UER00527"/>
</dbReference>
<comment type="cofactor">
    <cofactor evidence="12 13">
        <name>Fe cation</name>
        <dbReference type="ChEBI" id="CHEBI:24875"/>
    </cofactor>
    <text evidence="12 13">Binds 2 iron ions per subunit.</text>
</comment>
<dbReference type="GO" id="GO:0050113">
    <property type="term" value="F:inositol oxygenase activity"/>
    <property type="evidence" value="ECO:0007669"/>
    <property type="project" value="UniProtKB-UniRule"/>
</dbReference>
<sequence>MAGDNVAVAKPTLEVTGKVSAGKAEEEFRNYKDSDRHALVSRHYALMRKNQTVAFNDKMQAKYGSFSNTKMTIWEAFTALKGYVDSSDPDSSLPNLEHMLQTAEGIRAAGHPDWFQLVGLLHDMGKIQYLWGHAEDGQEGTADGDQWALGGDTWVVGCKIPDSVVFPEYNASNPDMSDPRYNTENGIEDDYEMMDWVLEFNKFDLYTKADVRPDVEKLWPYYQSLIDKYLPGKLCW</sequence>
<dbReference type="OMA" id="HTSGAYM"/>
<dbReference type="SMR" id="G4ZXD5"/>
<gene>
    <name evidence="14" type="ORF">PHYSODRAFT_361566</name>
</gene>
<comment type="pathway">
    <text evidence="2 13">Polyol metabolism; myo-inositol degradation into D-glucuronate; D-glucuronate from myo-inositol: step 1/1.</text>
</comment>
<keyword evidence="6 13" id="KW-0963">Cytoplasm</keyword>
<dbReference type="AlphaFoldDB" id="G4ZXD5"/>
<dbReference type="RefSeq" id="XP_009532884.1">
    <property type="nucleotide sequence ID" value="XM_009534589.1"/>
</dbReference>
<evidence type="ECO:0000256" key="12">
    <source>
        <dbReference type="PIRSR" id="PIRSR607828-2"/>
    </source>
</evidence>
<evidence type="ECO:0000256" key="9">
    <source>
        <dbReference type="ARBA" id="ARBA00023004"/>
    </source>
</evidence>
<dbReference type="InterPro" id="IPR007828">
    <property type="entry name" value="Inositol_oxygenase"/>
</dbReference>
<dbReference type="PANTHER" id="PTHR12588">
    <property type="entry name" value="MYOINOSITOL OXYGENASE"/>
    <property type="match status" value="1"/>
</dbReference>
<evidence type="ECO:0000256" key="1">
    <source>
        <dbReference type="ARBA" id="ARBA00004496"/>
    </source>
</evidence>
<proteinExistence type="inferred from homology"/>
<keyword evidence="8 13" id="KW-0560">Oxidoreductase</keyword>
<comment type="subcellular location">
    <subcellularLocation>
        <location evidence="1 13">Cytoplasm</location>
    </subcellularLocation>
</comment>
<keyword evidence="9 12" id="KW-0408">Iron</keyword>
<feature type="binding site" evidence="12">
    <location>
        <position position="123"/>
    </location>
    <ligand>
        <name>Fe cation</name>
        <dbReference type="ChEBI" id="CHEBI:24875"/>
        <label>1</label>
    </ligand>
</feature>
<evidence type="ECO:0000256" key="13">
    <source>
        <dbReference type="RuleBase" id="RU367039"/>
    </source>
</evidence>
<evidence type="ECO:0000313" key="14">
    <source>
        <dbReference type="EMBL" id="EGZ12551.1"/>
    </source>
</evidence>
<dbReference type="Pfam" id="PF05153">
    <property type="entry name" value="MIOX"/>
    <property type="match status" value="2"/>
</dbReference>
<evidence type="ECO:0000256" key="6">
    <source>
        <dbReference type="ARBA" id="ARBA00022490"/>
    </source>
</evidence>
<keyword evidence="15" id="KW-1185">Reference proteome</keyword>